<keyword evidence="7 9" id="KW-1133">Transmembrane helix</keyword>
<dbReference type="GO" id="GO:0016887">
    <property type="term" value="F:ATP hydrolysis activity"/>
    <property type="evidence" value="ECO:0007669"/>
    <property type="project" value="InterPro"/>
</dbReference>
<protein>
    <submittedName>
        <fullName evidence="12">Metal ABC transporter permease</fullName>
    </submittedName>
</protein>
<name>A0A163DLJ1_9NEIS</name>
<dbReference type="InterPro" id="IPR027417">
    <property type="entry name" value="P-loop_NTPase"/>
</dbReference>
<dbReference type="OrthoDB" id="8554730at2"/>
<dbReference type="PANTHER" id="PTHR24221:SF402">
    <property type="entry name" value="IRON-SULFUR CLUSTERS TRANSPORTER ABCB7, MITOCHONDRIAL"/>
    <property type="match status" value="1"/>
</dbReference>
<dbReference type="CDD" id="cd03253">
    <property type="entry name" value="ABCC_ATM1_transporter"/>
    <property type="match status" value="1"/>
</dbReference>
<keyword evidence="8 9" id="KW-0472">Membrane</keyword>
<dbReference type="AlphaFoldDB" id="A0A163DLJ1"/>
<accession>A0A163DLJ1</accession>
<dbReference type="Pfam" id="PF00664">
    <property type="entry name" value="ABC_membrane"/>
    <property type="match status" value="1"/>
</dbReference>
<feature type="transmembrane region" description="Helical" evidence="9">
    <location>
        <begin position="174"/>
        <end position="194"/>
    </location>
</feature>
<dbReference type="Gene3D" id="3.40.50.300">
    <property type="entry name" value="P-loop containing nucleotide triphosphate hydrolases"/>
    <property type="match status" value="1"/>
</dbReference>
<comment type="subcellular location">
    <subcellularLocation>
        <location evidence="1">Cell membrane</location>
        <topology evidence="1">Multi-pass membrane protein</topology>
    </subcellularLocation>
</comment>
<dbReference type="InterPro" id="IPR036640">
    <property type="entry name" value="ABC1_TM_sf"/>
</dbReference>
<feature type="transmembrane region" description="Helical" evidence="9">
    <location>
        <begin position="298"/>
        <end position="316"/>
    </location>
</feature>
<evidence type="ECO:0000259" key="10">
    <source>
        <dbReference type="PROSITE" id="PS50893"/>
    </source>
</evidence>
<evidence type="ECO:0000256" key="8">
    <source>
        <dbReference type="ARBA" id="ARBA00023136"/>
    </source>
</evidence>
<keyword evidence="3" id="KW-1003">Cell membrane</keyword>
<dbReference type="InterPro" id="IPR017871">
    <property type="entry name" value="ABC_transporter-like_CS"/>
</dbReference>
<dbReference type="PANTHER" id="PTHR24221">
    <property type="entry name" value="ATP-BINDING CASSETTE SUB-FAMILY B"/>
    <property type="match status" value="1"/>
</dbReference>
<dbReference type="EMBL" id="LQQU01000004">
    <property type="protein sequence ID" value="KZE34927.1"/>
    <property type="molecule type" value="Genomic_DNA"/>
</dbReference>
<dbReference type="FunFam" id="3.40.50.300:FF:000186">
    <property type="entry name" value="ATP-binding cassette sub-family B member 7, mitochondrial"/>
    <property type="match status" value="1"/>
</dbReference>
<comment type="caution">
    <text evidence="12">The sequence shown here is derived from an EMBL/GenBank/DDBJ whole genome shotgun (WGS) entry which is preliminary data.</text>
</comment>
<gene>
    <name evidence="12" type="ORF">AVW16_05450</name>
</gene>
<evidence type="ECO:0000256" key="7">
    <source>
        <dbReference type="ARBA" id="ARBA00022989"/>
    </source>
</evidence>
<dbReference type="Gene3D" id="1.20.1560.10">
    <property type="entry name" value="ABC transporter type 1, transmembrane domain"/>
    <property type="match status" value="1"/>
</dbReference>
<feature type="transmembrane region" description="Helical" evidence="9">
    <location>
        <begin position="258"/>
        <end position="278"/>
    </location>
</feature>
<evidence type="ECO:0000256" key="4">
    <source>
        <dbReference type="ARBA" id="ARBA00022692"/>
    </source>
</evidence>
<dbReference type="GO" id="GO:0005524">
    <property type="term" value="F:ATP binding"/>
    <property type="evidence" value="ECO:0007669"/>
    <property type="project" value="UniProtKB-KW"/>
</dbReference>
<dbReference type="PROSITE" id="PS50893">
    <property type="entry name" value="ABC_TRANSPORTER_2"/>
    <property type="match status" value="1"/>
</dbReference>
<dbReference type="PROSITE" id="PS00211">
    <property type="entry name" value="ABC_TRANSPORTER_1"/>
    <property type="match status" value="1"/>
</dbReference>
<feature type="domain" description="ABC transporter" evidence="10">
    <location>
        <begin position="352"/>
        <end position="586"/>
    </location>
</feature>
<dbReference type="SUPFAM" id="SSF90123">
    <property type="entry name" value="ABC transporter transmembrane region"/>
    <property type="match status" value="1"/>
</dbReference>
<evidence type="ECO:0000256" key="6">
    <source>
        <dbReference type="ARBA" id="ARBA00022840"/>
    </source>
</evidence>
<dbReference type="SUPFAM" id="SSF52540">
    <property type="entry name" value="P-loop containing nucleoside triphosphate hydrolases"/>
    <property type="match status" value="1"/>
</dbReference>
<keyword evidence="2" id="KW-0813">Transport</keyword>
<dbReference type="STRING" id="1452487.AVW16_05450"/>
<evidence type="ECO:0000313" key="12">
    <source>
        <dbReference type="EMBL" id="KZE34927.1"/>
    </source>
</evidence>
<dbReference type="GO" id="GO:0140359">
    <property type="term" value="F:ABC-type transporter activity"/>
    <property type="evidence" value="ECO:0007669"/>
    <property type="project" value="InterPro"/>
</dbReference>
<dbReference type="Proteomes" id="UP000076625">
    <property type="component" value="Unassembled WGS sequence"/>
</dbReference>
<evidence type="ECO:0000256" key="9">
    <source>
        <dbReference type="SAM" id="Phobius"/>
    </source>
</evidence>
<dbReference type="PROSITE" id="PS50929">
    <property type="entry name" value="ABC_TM1F"/>
    <property type="match status" value="1"/>
</dbReference>
<feature type="domain" description="ABC transmembrane type-1" evidence="11">
    <location>
        <begin position="34"/>
        <end position="318"/>
    </location>
</feature>
<keyword evidence="5" id="KW-0547">Nucleotide-binding</keyword>
<evidence type="ECO:0000256" key="1">
    <source>
        <dbReference type="ARBA" id="ARBA00004651"/>
    </source>
</evidence>
<dbReference type="Pfam" id="PF00005">
    <property type="entry name" value="ABC_tran"/>
    <property type="match status" value="1"/>
</dbReference>
<feature type="transmembrane region" description="Helical" evidence="9">
    <location>
        <begin position="141"/>
        <end position="168"/>
    </location>
</feature>
<keyword evidence="13" id="KW-1185">Reference proteome</keyword>
<evidence type="ECO:0000256" key="2">
    <source>
        <dbReference type="ARBA" id="ARBA00022448"/>
    </source>
</evidence>
<dbReference type="InterPro" id="IPR011527">
    <property type="entry name" value="ABC1_TM_dom"/>
</dbReference>
<dbReference type="SMART" id="SM00382">
    <property type="entry name" value="AAA"/>
    <property type="match status" value="1"/>
</dbReference>
<evidence type="ECO:0000256" key="5">
    <source>
        <dbReference type="ARBA" id="ARBA00022741"/>
    </source>
</evidence>
<evidence type="ECO:0000259" key="11">
    <source>
        <dbReference type="PROSITE" id="PS50929"/>
    </source>
</evidence>
<sequence length="595" mass="64985">MRFTHTGPAPKNRNDWQTLRTLFPYIWTFKGRVLAALACLIVAKVANVSVPLYLKDIVDALSLPATPLALPVAALAGYGLARLAASLLGELRDAIFARVTQGAIHQVARSVFDHLFRLSLRFHLERQTGGMSRDIERGTKGIGFLLNFMVFNILPTLVEIGLVAGILLTRYSGWFAAVTLGTIALYVAFTLAVTEWRMVFRRSMNELDSKANSKAIDALLNYETVKYFGNERYEVDRYDRNLASWEASAVKNQVSLSMLNAGQGFIIAAGVTLLMWLAARGVTGGTMTVGDVVLVSAYLTQLYAPLNFLGFVYREIKHSLADMERMFKLLDAGAEVGDAPGATPLATRAATVEFDGVDFGYDDKRQILAGVSFAIPAGQTLAVVGSSGAGKSTLARLLFRFYDVNGGAIRVNGTDIRALTQDSLRAHIGIVPQDTVLFNDSIYYNIAYGRPDASRDEVIEAAKSAHIHDFVMSLPDGYDTQVGERGLKLSGGEKQRVAIARTILKNPPILIFDEATSALDSRTEKAIQAELAQISADRTTLIIAHRLSTVVDADRILVMEGGRVVESGSHRELVEAGGRYAEMWRLQQESEPEAV</sequence>
<proteinExistence type="predicted"/>
<dbReference type="GO" id="GO:0006879">
    <property type="term" value="P:intracellular iron ion homeostasis"/>
    <property type="evidence" value="ECO:0007669"/>
    <property type="project" value="TreeGrafter"/>
</dbReference>
<evidence type="ECO:0000256" key="3">
    <source>
        <dbReference type="ARBA" id="ARBA00022475"/>
    </source>
</evidence>
<keyword evidence="4 9" id="KW-0812">Transmembrane</keyword>
<organism evidence="12 13">
    <name type="scientific">Crenobacter luteus</name>
    <dbReference type="NCBI Taxonomy" id="1452487"/>
    <lineage>
        <taxon>Bacteria</taxon>
        <taxon>Pseudomonadati</taxon>
        <taxon>Pseudomonadota</taxon>
        <taxon>Betaproteobacteria</taxon>
        <taxon>Neisseriales</taxon>
        <taxon>Neisseriaceae</taxon>
        <taxon>Crenobacter</taxon>
    </lineage>
</organism>
<evidence type="ECO:0000313" key="13">
    <source>
        <dbReference type="Proteomes" id="UP000076625"/>
    </source>
</evidence>
<reference evidence="13" key="1">
    <citation type="submission" date="2016-01" db="EMBL/GenBank/DDBJ databases">
        <title>Draft genome of Chromobacterium sp. F49.</title>
        <authorList>
            <person name="Hong K.W."/>
        </authorList>
    </citation>
    <scope>NUCLEOTIDE SEQUENCE [LARGE SCALE GENOMIC DNA]</scope>
    <source>
        <strain evidence="13">CN10</strain>
    </source>
</reference>
<dbReference type="InterPro" id="IPR003593">
    <property type="entry name" value="AAA+_ATPase"/>
</dbReference>
<dbReference type="CDD" id="cd18582">
    <property type="entry name" value="ABC_6TM_ATM1_ABCB7"/>
    <property type="match status" value="1"/>
</dbReference>
<feature type="transmembrane region" description="Helical" evidence="9">
    <location>
        <begin position="60"/>
        <end position="81"/>
    </location>
</feature>
<dbReference type="InterPro" id="IPR039421">
    <property type="entry name" value="Type_1_exporter"/>
</dbReference>
<dbReference type="GO" id="GO:0005886">
    <property type="term" value="C:plasma membrane"/>
    <property type="evidence" value="ECO:0007669"/>
    <property type="project" value="UniProtKB-SubCell"/>
</dbReference>
<dbReference type="InterPro" id="IPR003439">
    <property type="entry name" value="ABC_transporter-like_ATP-bd"/>
</dbReference>
<keyword evidence="6" id="KW-0067">ATP-binding</keyword>
<dbReference type="RefSeq" id="WP_066609744.1">
    <property type="nucleotide sequence ID" value="NZ_LQQU01000004.1"/>
</dbReference>